<evidence type="ECO:0000313" key="8">
    <source>
        <dbReference type="EMBL" id="MBY04597.1"/>
    </source>
</evidence>
<evidence type="ECO:0000256" key="2">
    <source>
        <dbReference type="ARBA" id="ARBA00006840"/>
    </source>
</evidence>
<evidence type="ECO:0000256" key="5">
    <source>
        <dbReference type="ARBA" id="ARBA00023136"/>
    </source>
</evidence>
<keyword evidence="3 7" id="KW-0812">Transmembrane</keyword>
<protein>
    <recommendedName>
        <fullName evidence="7">Tetraspanin</fullName>
    </recommendedName>
</protein>
<dbReference type="PRINTS" id="PR00259">
    <property type="entry name" value="TMFOUR"/>
</dbReference>
<evidence type="ECO:0000256" key="4">
    <source>
        <dbReference type="ARBA" id="ARBA00022989"/>
    </source>
</evidence>
<evidence type="ECO:0000256" key="1">
    <source>
        <dbReference type="ARBA" id="ARBA00004141"/>
    </source>
</evidence>
<feature type="transmembrane region" description="Helical" evidence="7">
    <location>
        <begin position="12"/>
        <end position="39"/>
    </location>
</feature>
<dbReference type="GO" id="GO:0005886">
    <property type="term" value="C:plasma membrane"/>
    <property type="evidence" value="ECO:0007669"/>
    <property type="project" value="TreeGrafter"/>
</dbReference>
<evidence type="ECO:0000256" key="3">
    <source>
        <dbReference type="ARBA" id="ARBA00022692"/>
    </source>
</evidence>
<dbReference type="InterPro" id="IPR018499">
    <property type="entry name" value="Tetraspanin/Peripherin"/>
</dbReference>
<dbReference type="InterPro" id="IPR008952">
    <property type="entry name" value="Tetraspanin_EC2_sf"/>
</dbReference>
<feature type="transmembrane region" description="Helical" evidence="7">
    <location>
        <begin position="45"/>
        <end position="69"/>
    </location>
</feature>
<comment type="subcellular location">
    <subcellularLocation>
        <location evidence="1 7">Membrane</location>
        <topology evidence="1 7">Multi-pass membrane protein</topology>
    </subcellularLocation>
</comment>
<proteinExistence type="inferred from homology"/>
<dbReference type="InterPro" id="IPR018503">
    <property type="entry name" value="Tetraspanin_CS"/>
</dbReference>
<feature type="disulfide bond" evidence="6">
    <location>
        <begin position="145"/>
        <end position="165"/>
    </location>
</feature>
<evidence type="ECO:0000256" key="6">
    <source>
        <dbReference type="PIRSR" id="PIRSR002419-1"/>
    </source>
</evidence>
<feature type="transmembrane region" description="Helical" evidence="7">
    <location>
        <begin position="194"/>
        <end position="219"/>
    </location>
</feature>
<keyword evidence="5 7" id="KW-0472">Membrane</keyword>
<accession>A0A2R5L585</accession>
<dbReference type="InterPro" id="IPR000301">
    <property type="entry name" value="Tetraspanin_animals"/>
</dbReference>
<dbReference type="PIRSF" id="PIRSF002419">
    <property type="entry name" value="Tetraspanin"/>
    <property type="match status" value="1"/>
</dbReference>
<dbReference type="CDD" id="cd03127">
    <property type="entry name" value="tetraspanin_LEL"/>
    <property type="match status" value="1"/>
</dbReference>
<dbReference type="PROSITE" id="PS00421">
    <property type="entry name" value="TM4_1"/>
    <property type="match status" value="1"/>
</dbReference>
<name>A0A2R5L585_9ACAR</name>
<comment type="similarity">
    <text evidence="2 7">Belongs to the tetraspanin (TM4SF) family.</text>
</comment>
<sequence length="229" mass="25027">MVRSASMECIKYLLFAFNAIFVLCGIALIAVGAVVLSSLSPQKLIYAGFLGAPVAIIVLGVFVFILAFLGCCGAWKEHTCMITTFSVLLLVILICELGAAIAAYVYRSQIGESARKSATESINEFETNKDMQKFWNDAQSSLKCCGANNYTDYFEDKQQLPSSCCPDKPENCTVDLAYKKGCLKAFIDLFNEKIIYVGATGIVICFIEIVGIIFGCCLAKSIKKNYEVV</sequence>
<dbReference type="AlphaFoldDB" id="A0A2R5L585"/>
<dbReference type="Gene3D" id="1.10.1450.10">
    <property type="entry name" value="Tetraspanin"/>
    <property type="match status" value="1"/>
</dbReference>
<dbReference type="PANTHER" id="PTHR19282">
    <property type="entry name" value="TETRASPANIN"/>
    <property type="match status" value="1"/>
</dbReference>
<evidence type="ECO:0000256" key="7">
    <source>
        <dbReference type="RuleBase" id="RU361218"/>
    </source>
</evidence>
<feature type="disulfide bond" evidence="6">
    <location>
        <begin position="144"/>
        <end position="182"/>
    </location>
</feature>
<keyword evidence="4 7" id="KW-1133">Transmembrane helix</keyword>
<dbReference type="SUPFAM" id="SSF48652">
    <property type="entry name" value="Tetraspanin"/>
    <property type="match status" value="1"/>
</dbReference>
<feature type="transmembrane region" description="Helical" evidence="7">
    <location>
        <begin position="81"/>
        <end position="106"/>
    </location>
</feature>
<dbReference type="PANTHER" id="PTHR19282:SF456">
    <property type="entry name" value="CD63 MOLECULE"/>
    <property type="match status" value="1"/>
</dbReference>
<reference evidence="8" key="1">
    <citation type="submission" date="2018-03" db="EMBL/GenBank/DDBJ databases">
        <title>The relapsing fever spirochete Borrelia turicatae persists in the highly oxidative environment of its soft-bodied tick vector.</title>
        <authorList>
            <person name="Bourret T.J."/>
            <person name="Boyle W.K."/>
            <person name="Valenzuela J.G."/>
            <person name="Oliveira F."/>
            <person name="Lopez J.E."/>
        </authorList>
    </citation>
    <scope>NUCLEOTIDE SEQUENCE</scope>
    <source>
        <strain evidence="8">Kansas strain/isolate</strain>
        <tissue evidence="8">Salivary glands</tissue>
    </source>
</reference>
<dbReference type="Pfam" id="PF00335">
    <property type="entry name" value="Tetraspanin"/>
    <property type="match status" value="1"/>
</dbReference>
<dbReference type="EMBL" id="GGLE01000471">
    <property type="protein sequence ID" value="MBY04597.1"/>
    <property type="molecule type" value="Transcribed_RNA"/>
</dbReference>
<keyword evidence="6" id="KW-1015">Disulfide bond</keyword>
<organism evidence="8">
    <name type="scientific">Ornithodoros turicata</name>
    <dbReference type="NCBI Taxonomy" id="34597"/>
    <lineage>
        <taxon>Eukaryota</taxon>
        <taxon>Metazoa</taxon>
        <taxon>Ecdysozoa</taxon>
        <taxon>Arthropoda</taxon>
        <taxon>Chelicerata</taxon>
        <taxon>Arachnida</taxon>
        <taxon>Acari</taxon>
        <taxon>Parasitiformes</taxon>
        <taxon>Ixodida</taxon>
        <taxon>Ixodoidea</taxon>
        <taxon>Argasidae</taxon>
        <taxon>Ornithodorinae</taxon>
        <taxon>Ornithodoros</taxon>
    </lineage>
</organism>